<evidence type="ECO:0000256" key="1">
    <source>
        <dbReference type="SAM" id="Phobius"/>
    </source>
</evidence>
<dbReference type="RefSeq" id="WP_042008190.1">
    <property type="nucleotide sequence ID" value="NZ_CDOL01000230.1"/>
</dbReference>
<accession>A0A0B7ITU2</accession>
<sequence>MIDFLQEIGRKYGFFVIGGAIGAVVHRLRHKMSWKRFLISIAISAFVSMCVGVICLHYFKLEEPIIHVLCGISGVFSETILDELEDIIKSSSEYVKKKMGVENQPKTDD</sequence>
<proteinExistence type="predicted"/>
<organism evidence="2 3">
    <name type="scientific">Capnocytophaga canis</name>
    <dbReference type="NCBI Taxonomy" id="1848903"/>
    <lineage>
        <taxon>Bacteria</taxon>
        <taxon>Pseudomonadati</taxon>
        <taxon>Bacteroidota</taxon>
        <taxon>Flavobacteriia</taxon>
        <taxon>Flavobacteriales</taxon>
        <taxon>Flavobacteriaceae</taxon>
        <taxon>Capnocytophaga</taxon>
    </lineage>
</organism>
<evidence type="ECO:0000313" key="3">
    <source>
        <dbReference type="Proteomes" id="UP000038200"/>
    </source>
</evidence>
<dbReference type="EMBL" id="CDOL01000230">
    <property type="protein sequence ID" value="CEN53373.1"/>
    <property type="molecule type" value="Genomic_DNA"/>
</dbReference>
<evidence type="ECO:0000313" key="2">
    <source>
        <dbReference type="EMBL" id="CEN53373.1"/>
    </source>
</evidence>
<dbReference type="OrthoDB" id="9875317at2"/>
<keyword evidence="1" id="KW-1133">Transmembrane helix</keyword>
<keyword evidence="1" id="KW-0472">Membrane</keyword>
<dbReference type="AlphaFoldDB" id="A0A0B7ITU2"/>
<gene>
    <name evidence="2" type="ORF">CCAND93_410003</name>
</gene>
<dbReference type="Pfam" id="PF16083">
    <property type="entry name" value="Phage_holin_3_3"/>
    <property type="match status" value="1"/>
</dbReference>
<dbReference type="InterPro" id="IPR032126">
    <property type="entry name" value="LydA_holin"/>
</dbReference>
<protein>
    <recommendedName>
        <fullName evidence="4">Holin</fullName>
    </recommendedName>
</protein>
<reference evidence="2 3" key="1">
    <citation type="submission" date="2015-01" db="EMBL/GenBank/DDBJ databases">
        <authorList>
            <person name="Xiang T."/>
            <person name="Song Y."/>
            <person name="Huang L."/>
            <person name="Wang B."/>
            <person name="Wu P."/>
        </authorList>
    </citation>
    <scope>NUCLEOTIDE SEQUENCE [LARGE SCALE GENOMIC DNA]</scope>
    <source>
        <strain evidence="2 3">CcD93</strain>
    </source>
</reference>
<name>A0A0B7ITU2_9FLAO</name>
<evidence type="ECO:0008006" key="4">
    <source>
        <dbReference type="Google" id="ProtNLM"/>
    </source>
</evidence>
<feature type="transmembrane region" description="Helical" evidence="1">
    <location>
        <begin position="37"/>
        <end position="59"/>
    </location>
</feature>
<dbReference type="Proteomes" id="UP000038200">
    <property type="component" value="Unassembled WGS sequence"/>
</dbReference>
<keyword evidence="1" id="KW-0812">Transmembrane</keyword>